<organism evidence="1 2">
    <name type="scientific">Marinobacterium alkalitolerans</name>
    <dbReference type="NCBI Taxonomy" id="1542925"/>
    <lineage>
        <taxon>Bacteria</taxon>
        <taxon>Pseudomonadati</taxon>
        <taxon>Pseudomonadota</taxon>
        <taxon>Gammaproteobacteria</taxon>
        <taxon>Oceanospirillales</taxon>
        <taxon>Oceanospirillaceae</taxon>
        <taxon>Marinobacterium</taxon>
    </lineage>
</organism>
<dbReference type="Proteomes" id="UP000810171">
    <property type="component" value="Unassembled WGS sequence"/>
</dbReference>
<evidence type="ECO:0000313" key="2">
    <source>
        <dbReference type="Proteomes" id="UP000810171"/>
    </source>
</evidence>
<accession>A0ABS3Z7H8</accession>
<evidence type="ECO:0008006" key="3">
    <source>
        <dbReference type="Google" id="ProtNLM"/>
    </source>
</evidence>
<reference evidence="1 2" key="1">
    <citation type="submission" date="2020-09" db="EMBL/GenBank/DDBJ databases">
        <authorList>
            <person name="Tanuku N.R.S."/>
        </authorList>
    </citation>
    <scope>NUCLEOTIDE SEQUENCE [LARGE SCALE GENOMIC DNA]</scope>
    <source>
        <strain evidence="1 2">AK62</strain>
    </source>
</reference>
<keyword evidence="2" id="KW-1185">Reference proteome</keyword>
<protein>
    <recommendedName>
        <fullName evidence="3">Mor transcription activator domain-containing protein</fullName>
    </recommendedName>
</protein>
<proteinExistence type="predicted"/>
<comment type="caution">
    <text evidence="1">The sequence shown here is derived from an EMBL/GenBank/DDBJ whole genome shotgun (WGS) entry which is preliminary data.</text>
</comment>
<sequence length="145" mass="16267">MGAALPQSVQEIADVIGRERALYLVGQLPRCGKRARRVVLYVPQQLSSDHMLVELLGWEDAKALAAAFGGMILQLGTCRNVLRHYRNQTVVRMYEDGMNIGDIADTIQMTKRSVHNILWAMEPKEGYQRDIGKAGPAWKQIDLFG</sequence>
<gene>
    <name evidence="1" type="ORF">H9C73_02870</name>
</gene>
<evidence type="ECO:0000313" key="1">
    <source>
        <dbReference type="EMBL" id="MBP0047667.1"/>
    </source>
</evidence>
<dbReference type="SUPFAM" id="SSF46689">
    <property type="entry name" value="Homeodomain-like"/>
    <property type="match status" value="1"/>
</dbReference>
<dbReference type="RefSeq" id="WP_209286277.1">
    <property type="nucleotide sequence ID" value="NZ_JACVEW010000003.1"/>
</dbReference>
<name>A0ABS3Z7H8_9GAMM</name>
<dbReference type="InterPro" id="IPR009057">
    <property type="entry name" value="Homeodomain-like_sf"/>
</dbReference>
<dbReference type="EMBL" id="JACVEW010000003">
    <property type="protein sequence ID" value="MBP0047667.1"/>
    <property type="molecule type" value="Genomic_DNA"/>
</dbReference>